<dbReference type="PANTHER" id="PTHR34405">
    <property type="entry name" value="CRISPR-ASSOCIATED ENDORIBONUCLEASE CAS2"/>
    <property type="match status" value="1"/>
</dbReference>
<dbReference type="GO" id="GO:0046872">
    <property type="term" value="F:metal ion binding"/>
    <property type="evidence" value="ECO:0007669"/>
    <property type="project" value="UniProtKB-UniRule"/>
</dbReference>
<dbReference type="GO" id="GO:0043571">
    <property type="term" value="P:maintenance of CRISPR repeat elements"/>
    <property type="evidence" value="ECO:0007669"/>
    <property type="project" value="UniProtKB-UniRule"/>
</dbReference>
<dbReference type="CDD" id="cd09725">
    <property type="entry name" value="Cas2_I_II_III"/>
    <property type="match status" value="1"/>
</dbReference>
<dbReference type="Gene3D" id="3.30.70.240">
    <property type="match status" value="1"/>
</dbReference>
<evidence type="ECO:0000256" key="3">
    <source>
        <dbReference type="ARBA" id="ARBA00022722"/>
    </source>
</evidence>
<evidence type="ECO:0000256" key="1">
    <source>
        <dbReference type="ARBA" id="ARBA00001946"/>
    </source>
</evidence>
<keyword evidence="4 9" id="KW-0479">Metal-binding</keyword>
<dbReference type="SUPFAM" id="SSF143430">
    <property type="entry name" value="TTP0101/SSO1404-like"/>
    <property type="match status" value="1"/>
</dbReference>
<comment type="cofactor">
    <cofactor evidence="1 9">
        <name>Mg(2+)</name>
        <dbReference type="ChEBI" id="CHEBI:18420"/>
    </cofactor>
</comment>
<keyword evidence="6 9" id="KW-0378">Hydrolase</keyword>
<protein>
    <recommendedName>
        <fullName evidence="9">CRISPR-associated endoribonuclease Cas2</fullName>
        <ecNumber evidence="9">3.1.-.-</ecNumber>
    </recommendedName>
</protein>
<dbReference type="NCBIfam" id="TIGR01573">
    <property type="entry name" value="cas2"/>
    <property type="match status" value="1"/>
</dbReference>
<keyword evidence="5 9" id="KW-0255">Endonuclease</keyword>
<evidence type="ECO:0000256" key="5">
    <source>
        <dbReference type="ARBA" id="ARBA00022759"/>
    </source>
</evidence>
<keyword evidence="3 9" id="KW-0540">Nuclease</keyword>
<dbReference type="InterPro" id="IPR021127">
    <property type="entry name" value="CRISPR_associated_Cas2"/>
</dbReference>
<dbReference type="Pfam" id="PF09827">
    <property type="entry name" value="CRISPR_Cas2"/>
    <property type="match status" value="1"/>
</dbReference>
<evidence type="ECO:0000313" key="11">
    <source>
        <dbReference type="EMBL" id="BBH92938.1"/>
    </source>
</evidence>
<feature type="binding site" evidence="9">
    <location>
        <position position="14"/>
    </location>
    <ligand>
        <name>Mg(2+)</name>
        <dbReference type="ChEBI" id="CHEBI:18420"/>
        <note>catalytic</note>
    </ligand>
</feature>
<evidence type="ECO:0000256" key="8">
    <source>
        <dbReference type="ARBA" id="ARBA00023118"/>
    </source>
</evidence>
<dbReference type="EC" id="3.1.-.-" evidence="9"/>
<keyword evidence="8 9" id="KW-0051">Antiviral defense</keyword>
<dbReference type="AlphaFoldDB" id="A0A455SZE0"/>
<name>A0A455SZE0_9CHLR</name>
<dbReference type="PIRSF" id="PIRSF032582">
    <property type="entry name" value="Cas2"/>
    <property type="match status" value="1"/>
</dbReference>
<proteinExistence type="inferred from homology"/>
<comment type="similarity">
    <text evidence="2 9 10">Belongs to the CRISPR-associated endoribonuclease Cas2 protein family.</text>
</comment>
<comment type="function">
    <text evidence="9">CRISPR (clustered regularly interspaced short palindromic repeat), is an adaptive immune system that provides protection against mobile genetic elements (viruses, transposable elements and conjugative plasmids). CRISPR clusters contain sequences complementary to antecedent mobile elements and target invading nucleic acids. CRISPR clusters are transcribed and processed into CRISPR RNA (crRNA). Functions as a ssRNA-specific endoribonuclease. Involved in the integration of spacer DNA into the CRISPR cassette.</text>
</comment>
<evidence type="ECO:0000256" key="4">
    <source>
        <dbReference type="ARBA" id="ARBA00022723"/>
    </source>
</evidence>
<accession>A0A455SZE0</accession>
<evidence type="ECO:0000256" key="7">
    <source>
        <dbReference type="ARBA" id="ARBA00022842"/>
    </source>
</evidence>
<organism evidence="11">
    <name type="scientific">Thermogemmatispora argillosa</name>
    <dbReference type="NCBI Taxonomy" id="2045280"/>
    <lineage>
        <taxon>Bacteria</taxon>
        <taxon>Bacillati</taxon>
        <taxon>Chloroflexota</taxon>
        <taxon>Ktedonobacteria</taxon>
        <taxon>Thermogemmatisporales</taxon>
        <taxon>Thermogemmatisporaceae</taxon>
        <taxon>Thermogemmatispora</taxon>
    </lineage>
</organism>
<comment type="subunit">
    <text evidence="9">Homodimer, forms a heterotetramer with a Cas1 homodimer.</text>
</comment>
<evidence type="ECO:0000256" key="10">
    <source>
        <dbReference type="PIRNR" id="PIRNR032582"/>
    </source>
</evidence>
<evidence type="ECO:0000256" key="2">
    <source>
        <dbReference type="ARBA" id="ARBA00009959"/>
    </source>
</evidence>
<dbReference type="EMBL" id="AP019377">
    <property type="protein sequence ID" value="BBH92938.1"/>
    <property type="molecule type" value="Genomic_DNA"/>
</dbReference>
<sequence>MGLHDTCCYVIAYDIPDDRRRARVHKLLCGFGKWTQYSVFECFLTKKELVLLRARLAAHLNEREDSVRIYPLCQACVKHVLTVGGEPPREERLYFS</sequence>
<dbReference type="InterPro" id="IPR019199">
    <property type="entry name" value="Virulence_VapD/CRISPR_Cas2"/>
</dbReference>
<keyword evidence="7 9" id="KW-0460">Magnesium</keyword>
<dbReference type="GO" id="GO:0004521">
    <property type="term" value="F:RNA endonuclease activity"/>
    <property type="evidence" value="ECO:0007669"/>
    <property type="project" value="UniProtKB-UniRule"/>
</dbReference>
<dbReference type="HAMAP" id="MF_01471">
    <property type="entry name" value="Cas2"/>
    <property type="match status" value="1"/>
</dbReference>
<dbReference type="GO" id="GO:0016787">
    <property type="term" value="F:hydrolase activity"/>
    <property type="evidence" value="ECO:0007669"/>
    <property type="project" value="UniProtKB-KW"/>
</dbReference>
<reference evidence="11" key="1">
    <citation type="submission" date="2018-12" db="EMBL/GenBank/DDBJ databases">
        <title>Novel natural products biosynthetic potential of the class Ktedonobacteria.</title>
        <authorList>
            <person name="Zheng Y."/>
            <person name="Saitou A."/>
            <person name="Wang C.M."/>
            <person name="Toyoda A."/>
            <person name="Minakuchi Y."/>
            <person name="Sekiguchi Y."/>
            <person name="Ueda K."/>
            <person name="Takano H."/>
            <person name="Sakai Y."/>
            <person name="Yokota A."/>
            <person name="Yabe S."/>
        </authorList>
    </citation>
    <scope>NUCLEOTIDE SEQUENCE</scope>
    <source>
        <strain evidence="11">A3-2</strain>
    </source>
</reference>
<gene>
    <name evidence="9 11" type="primary">cas2</name>
    <name evidence="11" type="ORF">KTA_11370</name>
</gene>
<evidence type="ECO:0000256" key="9">
    <source>
        <dbReference type="HAMAP-Rule" id="MF_01471"/>
    </source>
</evidence>
<dbReference type="GO" id="GO:0051607">
    <property type="term" value="P:defense response to virus"/>
    <property type="evidence" value="ECO:0007669"/>
    <property type="project" value="UniProtKB-UniRule"/>
</dbReference>
<dbReference type="PANTHER" id="PTHR34405:SF3">
    <property type="entry name" value="CRISPR-ASSOCIATED ENDORIBONUCLEASE CAS2 3"/>
    <property type="match status" value="1"/>
</dbReference>
<evidence type="ECO:0000256" key="6">
    <source>
        <dbReference type="ARBA" id="ARBA00022801"/>
    </source>
</evidence>